<dbReference type="AlphaFoldDB" id="A0A426XM44"/>
<proteinExistence type="predicted"/>
<protein>
    <submittedName>
        <fullName evidence="2">Uncharacterized protein</fullName>
    </submittedName>
</protein>
<accession>A0A426XM44</accession>
<dbReference type="EMBL" id="AMZH03019269">
    <property type="protein sequence ID" value="RRT40578.1"/>
    <property type="molecule type" value="Genomic_DNA"/>
</dbReference>
<reference evidence="2 3" key="1">
    <citation type="journal article" date="2014" name="Agronomy (Basel)">
        <title>A Draft Genome Sequence for Ensete ventricosum, the Drought-Tolerant Tree Against Hunger.</title>
        <authorList>
            <person name="Harrison J."/>
            <person name="Moore K.A."/>
            <person name="Paszkiewicz K."/>
            <person name="Jones T."/>
            <person name="Grant M."/>
            <person name="Ambacheew D."/>
            <person name="Muzemil S."/>
            <person name="Studholme D.J."/>
        </authorList>
    </citation>
    <scope>NUCLEOTIDE SEQUENCE [LARGE SCALE GENOMIC DNA]</scope>
</reference>
<feature type="compositionally biased region" description="Polar residues" evidence="1">
    <location>
        <begin position="1"/>
        <end position="10"/>
    </location>
</feature>
<evidence type="ECO:0000256" key="1">
    <source>
        <dbReference type="SAM" id="MobiDB-lite"/>
    </source>
</evidence>
<dbReference type="Proteomes" id="UP000287651">
    <property type="component" value="Unassembled WGS sequence"/>
</dbReference>
<evidence type="ECO:0000313" key="3">
    <source>
        <dbReference type="Proteomes" id="UP000287651"/>
    </source>
</evidence>
<gene>
    <name evidence="2" type="ORF">B296_00058447</name>
</gene>
<name>A0A426XM44_ENSVE</name>
<sequence>MADFSSTYTDQLPDRYVPGGTGPYRSVRRTLVVILSKVCHTGWYHPYRTVCIGPLADQYTDRPLLGSTTDWGCFRPVTTQNQSSAADFKP</sequence>
<comment type="caution">
    <text evidence="2">The sequence shown here is derived from an EMBL/GenBank/DDBJ whole genome shotgun (WGS) entry which is preliminary data.</text>
</comment>
<organism evidence="2 3">
    <name type="scientific">Ensete ventricosum</name>
    <name type="common">Abyssinian banana</name>
    <name type="synonym">Musa ensete</name>
    <dbReference type="NCBI Taxonomy" id="4639"/>
    <lineage>
        <taxon>Eukaryota</taxon>
        <taxon>Viridiplantae</taxon>
        <taxon>Streptophyta</taxon>
        <taxon>Embryophyta</taxon>
        <taxon>Tracheophyta</taxon>
        <taxon>Spermatophyta</taxon>
        <taxon>Magnoliopsida</taxon>
        <taxon>Liliopsida</taxon>
        <taxon>Zingiberales</taxon>
        <taxon>Musaceae</taxon>
        <taxon>Ensete</taxon>
    </lineage>
</organism>
<evidence type="ECO:0000313" key="2">
    <source>
        <dbReference type="EMBL" id="RRT40578.1"/>
    </source>
</evidence>
<feature type="region of interest" description="Disordered" evidence="1">
    <location>
        <begin position="1"/>
        <end position="23"/>
    </location>
</feature>